<name>A0AAV1E4N2_OLDCO</name>
<sequence>MVDVDGILYMENTPEKDGVQWLETESEPVEPLIEVTITKDAEILWPKGVGEWMQAPKRVWRGPLRNSTTVTGRKRGSTLGKAKMAVTNRFEVLNSDKPDEEKGGSMVQKDFDQGKSPEKITSSIGLHLRWLTIGIRARILRLLVTMVETRSEEQIKKFIHELVSIVEKRVDNNIQSLDTRMINMDNSILGIKSQLENYQESTKAHLEKIEAWMQIMVKEKFTFKGESSSSEMEKPGILPSPDKSPKETTLDLQAKRLKFPGSSVQKPPNIKEEGIENSDLEIFETPDEEIITEGVRRLYLNALDGKAKRKTIIVRGRIKGKWVNILIDTGAHQRTEEICVVWRYSRSFCKHDQAGLSKRISGSQEEEEIL</sequence>
<evidence type="ECO:0000313" key="2">
    <source>
        <dbReference type="EMBL" id="CAI9115145.1"/>
    </source>
</evidence>
<feature type="region of interest" description="Disordered" evidence="1">
    <location>
        <begin position="95"/>
        <end position="114"/>
    </location>
</feature>
<gene>
    <name evidence="2" type="ORF">OLC1_LOCUS21721</name>
</gene>
<dbReference type="EMBL" id="OX459125">
    <property type="protein sequence ID" value="CAI9115145.1"/>
    <property type="molecule type" value="Genomic_DNA"/>
</dbReference>
<organism evidence="2 3">
    <name type="scientific">Oldenlandia corymbosa var. corymbosa</name>
    <dbReference type="NCBI Taxonomy" id="529605"/>
    <lineage>
        <taxon>Eukaryota</taxon>
        <taxon>Viridiplantae</taxon>
        <taxon>Streptophyta</taxon>
        <taxon>Embryophyta</taxon>
        <taxon>Tracheophyta</taxon>
        <taxon>Spermatophyta</taxon>
        <taxon>Magnoliopsida</taxon>
        <taxon>eudicotyledons</taxon>
        <taxon>Gunneridae</taxon>
        <taxon>Pentapetalae</taxon>
        <taxon>asterids</taxon>
        <taxon>lamiids</taxon>
        <taxon>Gentianales</taxon>
        <taxon>Rubiaceae</taxon>
        <taxon>Rubioideae</taxon>
        <taxon>Spermacoceae</taxon>
        <taxon>Hedyotis-Oldenlandia complex</taxon>
        <taxon>Oldenlandia</taxon>
    </lineage>
</organism>
<protein>
    <submittedName>
        <fullName evidence="2">OLC1v1015982C1</fullName>
    </submittedName>
</protein>
<proteinExistence type="predicted"/>
<accession>A0AAV1E4N2</accession>
<dbReference type="Proteomes" id="UP001161247">
    <property type="component" value="Chromosome 8"/>
</dbReference>
<keyword evidence="3" id="KW-1185">Reference proteome</keyword>
<evidence type="ECO:0000313" key="3">
    <source>
        <dbReference type="Proteomes" id="UP001161247"/>
    </source>
</evidence>
<evidence type="ECO:0000256" key="1">
    <source>
        <dbReference type="SAM" id="MobiDB-lite"/>
    </source>
</evidence>
<dbReference type="AlphaFoldDB" id="A0AAV1E4N2"/>
<reference evidence="2" key="1">
    <citation type="submission" date="2023-03" db="EMBL/GenBank/DDBJ databases">
        <authorList>
            <person name="Julca I."/>
        </authorList>
    </citation>
    <scope>NUCLEOTIDE SEQUENCE</scope>
</reference>
<feature type="region of interest" description="Disordered" evidence="1">
    <location>
        <begin position="226"/>
        <end position="246"/>
    </location>
</feature>